<feature type="repeat" description="TPR" evidence="1">
    <location>
        <begin position="269"/>
        <end position="302"/>
    </location>
</feature>
<dbReference type="Pfam" id="PF13424">
    <property type="entry name" value="TPR_12"/>
    <property type="match status" value="1"/>
</dbReference>
<feature type="repeat" description="TPR" evidence="1">
    <location>
        <begin position="191"/>
        <end position="224"/>
    </location>
</feature>
<dbReference type="Pfam" id="PF06580">
    <property type="entry name" value="His_kinase"/>
    <property type="match status" value="1"/>
</dbReference>
<feature type="domain" description="Signal transduction histidine kinase internal region" evidence="3">
    <location>
        <begin position="414"/>
        <end position="493"/>
    </location>
</feature>
<evidence type="ECO:0000313" key="5">
    <source>
        <dbReference type="Proteomes" id="UP000829476"/>
    </source>
</evidence>
<keyword evidence="1" id="KW-0802">TPR repeat</keyword>
<dbReference type="SMART" id="SM00028">
    <property type="entry name" value="TPR"/>
    <property type="match status" value="6"/>
</dbReference>
<organism evidence="4 5">
    <name type="scientific">Zhouia spongiae</name>
    <dbReference type="NCBI Taxonomy" id="2202721"/>
    <lineage>
        <taxon>Bacteria</taxon>
        <taxon>Pseudomonadati</taxon>
        <taxon>Bacteroidota</taxon>
        <taxon>Flavobacteriia</taxon>
        <taxon>Flavobacteriales</taxon>
        <taxon>Flavobacteriaceae</taxon>
        <taxon>Zhouia</taxon>
    </lineage>
</organism>
<name>A0ABY3YJ88_9FLAO</name>
<dbReference type="SUPFAM" id="SSF48452">
    <property type="entry name" value="TPR-like"/>
    <property type="match status" value="2"/>
</dbReference>
<dbReference type="InterPro" id="IPR011990">
    <property type="entry name" value="TPR-like_helical_dom_sf"/>
</dbReference>
<keyword evidence="2" id="KW-0472">Membrane</keyword>
<dbReference type="Proteomes" id="UP000829476">
    <property type="component" value="Chromosome"/>
</dbReference>
<evidence type="ECO:0000313" key="4">
    <source>
        <dbReference type="EMBL" id="UNY97706.1"/>
    </source>
</evidence>
<dbReference type="Gene3D" id="1.25.40.10">
    <property type="entry name" value="Tetratricopeptide repeat domain"/>
    <property type="match status" value="2"/>
</dbReference>
<dbReference type="RefSeq" id="WP_242936117.1">
    <property type="nucleotide sequence ID" value="NZ_CP094326.1"/>
</dbReference>
<dbReference type="Gene3D" id="3.30.565.10">
    <property type="entry name" value="Histidine kinase-like ATPase, C-terminal domain"/>
    <property type="match status" value="1"/>
</dbReference>
<keyword evidence="2" id="KW-0812">Transmembrane</keyword>
<sequence length="616" mass="70870">MYHLLNLPRFIVVLVIFVTLNSCQKNTEVRPVFENRLLKIDSISYADPKKAIKGIDSLIAGTEDMNMAENALALFYKGEDYYKNDQYFDAIQVHKRTYELFNQLGDQYNKGRCLITLSAAHIHLKDYEIAQEYVLEALHIAQLIQNTRLEAKANNQLFRLHYILKDYKKALGYIQKSDSLFIGSVDTTSVIAVKGNIATIYVQLKDYNRALKYFSEALALSQNSKDARTVVSLLNNIGYTYIEAGDYESAEKFLRGSVKLNKSINTINASPYKGLGNLYLLLKETDAAKRNYQEALKIYELKENHKEVIEIRDKLISIYIILGDYHKALAEQVARDSIQKMVNIKEKEQLLSFANVKYEVKEQASELIHQKQINRTNRLLFVSAIVSLVLLLIALGFFFYNMRLRSAHKASELEQRLLRAQMNPHFIFNTLAAIQNITLEGNPIKSSNYIAKFSKLIRQNFDYVRKEKIGLNKEMEMIINYIETQKLRFNDKFSYTIDIAPEIDSHKIMVPPMLLQPFVENSIEYGLKHKEGKGNLNVQVSKESRSLKFVIEDDGVGRSVMARQIKISEDLHATDIFKERLKRRGKGEEKSFEIEDLFDSSGVPAGTRVIFKLQVL</sequence>
<dbReference type="Pfam" id="PF13181">
    <property type="entry name" value="TPR_8"/>
    <property type="match status" value="1"/>
</dbReference>
<dbReference type="PROSITE" id="PS50005">
    <property type="entry name" value="TPR"/>
    <property type="match status" value="3"/>
</dbReference>
<gene>
    <name evidence="4" type="ORF">MQE36_11490</name>
</gene>
<dbReference type="PANTHER" id="PTHR34220">
    <property type="entry name" value="SENSOR HISTIDINE KINASE YPDA"/>
    <property type="match status" value="1"/>
</dbReference>
<evidence type="ECO:0000256" key="1">
    <source>
        <dbReference type="PROSITE-ProRule" id="PRU00339"/>
    </source>
</evidence>
<dbReference type="InterPro" id="IPR036890">
    <property type="entry name" value="HATPase_C_sf"/>
</dbReference>
<reference evidence="4 5" key="1">
    <citation type="journal article" date="2018" name="Int. J. Syst. Evol. Microbiol.">
        <title>Zhouia spongiae sp. nov., isolated from a marine sponge.</title>
        <authorList>
            <person name="Zhuang L."/>
            <person name="Lin B."/>
            <person name="Qin F."/>
            <person name="Luo L."/>
        </authorList>
    </citation>
    <scope>NUCLEOTIDE SEQUENCE [LARGE SCALE GENOMIC DNA]</scope>
    <source>
        <strain evidence="4 5">HN-Y44</strain>
    </source>
</reference>
<protein>
    <submittedName>
        <fullName evidence="4">Tetratricopeptide repeat protein</fullName>
    </submittedName>
</protein>
<dbReference type="InterPro" id="IPR019734">
    <property type="entry name" value="TPR_rpt"/>
</dbReference>
<proteinExistence type="predicted"/>
<keyword evidence="2" id="KW-1133">Transmembrane helix</keyword>
<dbReference type="SUPFAM" id="SSF55874">
    <property type="entry name" value="ATPase domain of HSP90 chaperone/DNA topoisomerase II/histidine kinase"/>
    <property type="match status" value="1"/>
</dbReference>
<dbReference type="InterPro" id="IPR010559">
    <property type="entry name" value="Sig_transdc_His_kin_internal"/>
</dbReference>
<accession>A0ABY3YJ88</accession>
<dbReference type="InterPro" id="IPR050640">
    <property type="entry name" value="Bact_2-comp_sensor_kinase"/>
</dbReference>
<feature type="transmembrane region" description="Helical" evidence="2">
    <location>
        <begin position="379"/>
        <end position="400"/>
    </location>
</feature>
<evidence type="ECO:0000256" key="2">
    <source>
        <dbReference type="SAM" id="Phobius"/>
    </source>
</evidence>
<keyword evidence="5" id="KW-1185">Reference proteome</keyword>
<dbReference type="PANTHER" id="PTHR34220:SF7">
    <property type="entry name" value="SENSOR HISTIDINE KINASE YPDA"/>
    <property type="match status" value="1"/>
</dbReference>
<evidence type="ECO:0000259" key="3">
    <source>
        <dbReference type="Pfam" id="PF06580"/>
    </source>
</evidence>
<dbReference type="EMBL" id="CP094326">
    <property type="protein sequence ID" value="UNY97706.1"/>
    <property type="molecule type" value="Genomic_DNA"/>
</dbReference>
<feature type="repeat" description="TPR" evidence="1">
    <location>
        <begin position="231"/>
        <end position="264"/>
    </location>
</feature>